<evidence type="ECO:0000313" key="6">
    <source>
        <dbReference type="Proteomes" id="UP000244089"/>
    </source>
</evidence>
<proteinExistence type="inferred from homology"/>
<comment type="caution">
    <text evidence="4">The sequence shown here is derived from an EMBL/GenBank/DDBJ whole genome shotgun (WGS) entry which is preliminary data.</text>
</comment>
<accession>A0A2T5RJQ6</accession>
<reference evidence="4 6" key="1">
    <citation type="submission" date="2018-04" db="EMBL/GenBank/DDBJ databases">
        <title>Subsurface microbial communities from deep shales in Ohio and West Virginia, USA.</title>
        <authorList>
            <person name="Wrighton K."/>
        </authorList>
    </citation>
    <scope>NUCLEOTIDE SEQUENCE [LARGE SCALE GENOMIC DNA]</scope>
    <source>
        <strain evidence="5 7">MSL 7</strain>
        <strain evidence="4 6">WC1</strain>
    </source>
</reference>
<dbReference type="Gene3D" id="3.20.20.70">
    <property type="entry name" value="Aldolase class I"/>
    <property type="match status" value="1"/>
</dbReference>
<dbReference type="EMBL" id="QAXS01000013">
    <property type="protein sequence ID" value="PTV98905.1"/>
    <property type="molecule type" value="Genomic_DNA"/>
</dbReference>
<evidence type="ECO:0000256" key="1">
    <source>
        <dbReference type="ARBA" id="ARBA00022679"/>
    </source>
</evidence>
<dbReference type="Pfam" id="PF00682">
    <property type="entry name" value="HMGL-like"/>
    <property type="match status" value="1"/>
</dbReference>
<gene>
    <name evidence="5" type="ORF">C7957_12738</name>
    <name evidence="4" type="ORF">C8C76_11337</name>
</gene>
<dbReference type="AlphaFoldDB" id="A0A2T5RJQ6"/>
<dbReference type="PANTHER" id="PTHR42880:SF1">
    <property type="entry name" value="ISOPROPYLMALATE_HOMOCITRATE_CITRAMALATE SYNTHASE FAMILY PROTEIN"/>
    <property type="match status" value="1"/>
</dbReference>
<dbReference type="Proteomes" id="UP000244089">
    <property type="component" value="Unassembled WGS sequence"/>
</dbReference>
<comment type="similarity">
    <text evidence="2">Belongs to the alpha-IPM synthase/homocitrate synthase family.</text>
</comment>
<dbReference type="GO" id="GO:0019752">
    <property type="term" value="P:carboxylic acid metabolic process"/>
    <property type="evidence" value="ECO:0007669"/>
    <property type="project" value="InterPro"/>
</dbReference>
<dbReference type="PANTHER" id="PTHR42880">
    <property type="entry name" value="HOMOCITRATE SYNTHASE"/>
    <property type="match status" value="1"/>
</dbReference>
<dbReference type="PROSITE" id="PS00816">
    <property type="entry name" value="AIPM_HOMOCIT_SYNTH_2"/>
    <property type="match status" value="1"/>
</dbReference>
<name>A0A2T5RJQ6_9FIRM</name>
<keyword evidence="1 2" id="KW-0808">Transferase</keyword>
<organism evidence="4 6">
    <name type="scientific">Halanaerobium saccharolyticum</name>
    <dbReference type="NCBI Taxonomy" id="43595"/>
    <lineage>
        <taxon>Bacteria</taxon>
        <taxon>Bacillati</taxon>
        <taxon>Bacillota</taxon>
        <taxon>Clostridia</taxon>
        <taxon>Halanaerobiales</taxon>
        <taxon>Halanaerobiaceae</taxon>
        <taxon>Halanaerobium</taxon>
    </lineage>
</organism>
<evidence type="ECO:0000259" key="3">
    <source>
        <dbReference type="PROSITE" id="PS50991"/>
    </source>
</evidence>
<dbReference type="InterPro" id="IPR002034">
    <property type="entry name" value="AIPM/Hcit_synth_CS"/>
</dbReference>
<dbReference type="InterPro" id="IPR000891">
    <property type="entry name" value="PYR_CT"/>
</dbReference>
<dbReference type="Proteomes" id="UP000295176">
    <property type="component" value="Unassembled WGS sequence"/>
</dbReference>
<dbReference type="InterPro" id="IPR013785">
    <property type="entry name" value="Aldolase_TIM"/>
</dbReference>
<protein>
    <submittedName>
        <fullName evidence="4">Homocitrate synthase NifV</fullName>
    </submittedName>
</protein>
<evidence type="ECO:0000256" key="2">
    <source>
        <dbReference type="RuleBase" id="RU003523"/>
    </source>
</evidence>
<evidence type="ECO:0000313" key="4">
    <source>
        <dbReference type="EMBL" id="PTV98905.1"/>
    </source>
</evidence>
<dbReference type="RefSeq" id="WP_108139970.1">
    <property type="nucleotide sequence ID" value="NZ_JBQPXQ010000013.1"/>
</dbReference>
<sequence>MRKIKFVDTTLRDGEQTPGVVFSKKEKILLAKNIDRLNISIIEVGIPAVGELEREIIRKIIDLNLKTEILVWNRMKIEDIKLSLNCKAKNIHLSAPVSNIQLELKLKKEKSKLLAEMAEVVKYAKSAGCMVSIGAEDASRAEKDFLHQYLETAENAGADRFRYADTVGILDPFTSYKSLKELRNKTELALEFHAHNDFGMAVANSLAAYRAGVDYISTTIGGIGERAGNTDFKKIVDAYNYFYGDEFKVDTNIYQEVFQILQNAL</sequence>
<dbReference type="GO" id="GO:0046912">
    <property type="term" value="F:acyltransferase activity, acyl groups converted into alkyl on transfer"/>
    <property type="evidence" value="ECO:0007669"/>
    <property type="project" value="InterPro"/>
</dbReference>
<dbReference type="SUPFAM" id="SSF51569">
    <property type="entry name" value="Aldolase"/>
    <property type="match status" value="1"/>
</dbReference>
<evidence type="ECO:0000313" key="7">
    <source>
        <dbReference type="Proteomes" id="UP000295176"/>
    </source>
</evidence>
<dbReference type="EMBL" id="SNXX01000027">
    <property type="protein sequence ID" value="TDP89039.1"/>
    <property type="molecule type" value="Genomic_DNA"/>
</dbReference>
<dbReference type="PROSITE" id="PS00815">
    <property type="entry name" value="AIPM_HOMOCIT_SYNTH_1"/>
    <property type="match status" value="1"/>
</dbReference>
<feature type="domain" description="Pyruvate carboxyltransferase" evidence="3">
    <location>
        <begin position="4"/>
        <end position="255"/>
    </location>
</feature>
<evidence type="ECO:0000313" key="5">
    <source>
        <dbReference type="EMBL" id="TDP89039.1"/>
    </source>
</evidence>
<dbReference type="PROSITE" id="PS50991">
    <property type="entry name" value="PYR_CT"/>
    <property type="match status" value="1"/>
</dbReference>
<dbReference type="OrthoDB" id="9804858at2"/>